<dbReference type="AlphaFoldDB" id="A0A2T7P6H2"/>
<evidence type="ECO:0000313" key="2">
    <source>
        <dbReference type="EMBL" id="PVD29024.1"/>
    </source>
</evidence>
<organism evidence="2 3">
    <name type="scientific">Pomacea canaliculata</name>
    <name type="common">Golden apple snail</name>
    <dbReference type="NCBI Taxonomy" id="400727"/>
    <lineage>
        <taxon>Eukaryota</taxon>
        <taxon>Metazoa</taxon>
        <taxon>Spiralia</taxon>
        <taxon>Lophotrochozoa</taxon>
        <taxon>Mollusca</taxon>
        <taxon>Gastropoda</taxon>
        <taxon>Caenogastropoda</taxon>
        <taxon>Architaenioglossa</taxon>
        <taxon>Ampullarioidea</taxon>
        <taxon>Ampullariidae</taxon>
        <taxon>Pomacea</taxon>
    </lineage>
</organism>
<evidence type="ECO:0000256" key="1">
    <source>
        <dbReference type="SAM" id="MobiDB-lite"/>
    </source>
</evidence>
<dbReference type="Proteomes" id="UP000245119">
    <property type="component" value="Linkage Group LG6"/>
</dbReference>
<accession>A0A2T7P6H2</accession>
<comment type="caution">
    <text evidence="2">The sequence shown here is derived from an EMBL/GenBank/DDBJ whole genome shotgun (WGS) entry which is preliminary data.</text>
</comment>
<sequence length="90" mass="10396">MRGSERKTNREKKEVTRSEGQKDKEKRPAVVRSLRLLFAAVVCSWRKLERGQQQSPGHGLGTRVDGCVRVKEDEGVLNEEKEKEEEEHHV</sequence>
<gene>
    <name evidence="2" type="ORF">C0Q70_11621</name>
</gene>
<name>A0A2T7P6H2_POMCA</name>
<protein>
    <submittedName>
        <fullName evidence="2">Uncharacterized protein</fullName>
    </submittedName>
</protein>
<proteinExistence type="predicted"/>
<feature type="region of interest" description="Disordered" evidence="1">
    <location>
        <begin position="1"/>
        <end position="28"/>
    </location>
</feature>
<keyword evidence="3" id="KW-1185">Reference proteome</keyword>
<dbReference type="EMBL" id="PZQS01000006">
    <property type="protein sequence ID" value="PVD29024.1"/>
    <property type="molecule type" value="Genomic_DNA"/>
</dbReference>
<reference evidence="2 3" key="1">
    <citation type="submission" date="2018-04" db="EMBL/GenBank/DDBJ databases">
        <title>The genome of golden apple snail Pomacea canaliculata provides insight into stress tolerance and invasive adaptation.</title>
        <authorList>
            <person name="Liu C."/>
            <person name="Liu B."/>
            <person name="Ren Y."/>
            <person name="Zhang Y."/>
            <person name="Wang H."/>
            <person name="Li S."/>
            <person name="Jiang F."/>
            <person name="Yin L."/>
            <person name="Zhang G."/>
            <person name="Qian W."/>
            <person name="Fan W."/>
        </authorList>
    </citation>
    <scope>NUCLEOTIDE SEQUENCE [LARGE SCALE GENOMIC DNA]</scope>
    <source>
        <strain evidence="2">SZHN2017</strain>
        <tissue evidence="2">Muscle</tissue>
    </source>
</reference>
<evidence type="ECO:0000313" key="3">
    <source>
        <dbReference type="Proteomes" id="UP000245119"/>
    </source>
</evidence>